<evidence type="ECO:0000256" key="6">
    <source>
        <dbReference type="ARBA" id="ARBA00023268"/>
    </source>
</evidence>
<feature type="domain" description="ACT" evidence="9">
    <location>
        <begin position="814"/>
        <end position="885"/>
    </location>
</feature>
<protein>
    <recommendedName>
        <fullName evidence="8">Bifunctional uridylyltransferase/uridylyl-removing enzyme</fullName>
        <shortName evidence="8">UTase/UR</shortName>
    </recommendedName>
    <alternativeName>
        <fullName evidence="8">Bifunctional [protein-PII] modification enzyme</fullName>
    </alternativeName>
    <alternativeName>
        <fullName evidence="8">Bifunctional nitrogen sensor protein</fullName>
    </alternativeName>
    <domain>
        <recommendedName>
            <fullName evidence="8">[Protein-PII] uridylyltransferase</fullName>
            <shortName evidence="8">PII uridylyltransferase</shortName>
            <shortName evidence="8">UTase</shortName>
            <ecNumber evidence="8">2.7.7.59</ecNumber>
        </recommendedName>
    </domain>
    <domain>
        <recommendedName>
            <fullName evidence="8">[Protein-PII]-UMP uridylyl-removing enzyme</fullName>
            <shortName evidence="8">UR</shortName>
            <ecNumber evidence="8">3.1.4.-</ecNumber>
        </recommendedName>
    </domain>
</protein>
<dbReference type="CDD" id="cd04900">
    <property type="entry name" value="ACT_UUR-like_1"/>
    <property type="match status" value="1"/>
</dbReference>
<evidence type="ECO:0000313" key="11">
    <source>
        <dbReference type="EMBL" id="PWK54309.1"/>
    </source>
</evidence>
<comment type="catalytic activity">
    <reaction evidence="7">
        <text>guanosine 3',5'-bis(diphosphate) + H2O = GDP + diphosphate + H(+)</text>
        <dbReference type="Rhea" id="RHEA:14253"/>
        <dbReference type="ChEBI" id="CHEBI:15377"/>
        <dbReference type="ChEBI" id="CHEBI:15378"/>
        <dbReference type="ChEBI" id="CHEBI:33019"/>
        <dbReference type="ChEBI" id="CHEBI:58189"/>
        <dbReference type="ChEBI" id="CHEBI:77828"/>
        <dbReference type="EC" id="3.1.7.2"/>
    </reaction>
</comment>
<accession>A0A316G0E4</accession>
<dbReference type="EC" id="2.7.7.59" evidence="8"/>
<evidence type="ECO:0000256" key="2">
    <source>
        <dbReference type="ARBA" id="ARBA00022695"/>
    </source>
</evidence>
<dbReference type="PIRSF" id="PIRSF006288">
    <property type="entry name" value="PII_uridyltransf"/>
    <property type="match status" value="1"/>
</dbReference>
<keyword evidence="12" id="KW-1185">Reference proteome</keyword>
<reference evidence="11 12" key="1">
    <citation type="submission" date="2018-05" db="EMBL/GenBank/DDBJ databases">
        <title>Genomic Encyclopedia of Type Strains, Phase IV (KMG-IV): sequencing the most valuable type-strain genomes for metagenomic binning, comparative biology and taxonomic classification.</title>
        <authorList>
            <person name="Goeker M."/>
        </authorList>
    </citation>
    <scope>NUCLEOTIDE SEQUENCE [LARGE SCALE GENOMIC DNA]</scope>
    <source>
        <strain evidence="11 12">DSM 25350</strain>
    </source>
</reference>
<feature type="domain" description="HD" evidence="10">
    <location>
        <begin position="463"/>
        <end position="585"/>
    </location>
</feature>
<comment type="caution">
    <text evidence="8">Lacks conserved residue(s) required for the propagation of feature annotation.</text>
</comment>
<comment type="domain">
    <text evidence="8">Has four distinct domains: an N-terminal nucleotidyltransferase (NT) domain responsible for UTase activity, a central HD domain that encodes UR activity, and two C-terminal ACT domains that seem to have a role in glutamine sensing.</text>
</comment>
<comment type="caution">
    <text evidence="11">The sequence shown here is derived from an EMBL/GenBank/DDBJ whole genome shotgun (WGS) entry which is preliminary data.</text>
</comment>
<dbReference type="InterPro" id="IPR002912">
    <property type="entry name" value="ACT_dom"/>
</dbReference>
<keyword evidence="5 8" id="KW-0460">Magnesium</keyword>
<dbReference type="OrthoDB" id="9758038at2"/>
<dbReference type="InterPro" id="IPR043519">
    <property type="entry name" value="NT_sf"/>
</dbReference>
<evidence type="ECO:0000256" key="1">
    <source>
        <dbReference type="ARBA" id="ARBA00022679"/>
    </source>
</evidence>
<dbReference type="Gene3D" id="1.20.120.330">
    <property type="entry name" value="Nucleotidyltransferases domain 2"/>
    <property type="match status" value="1"/>
</dbReference>
<gene>
    <name evidence="8" type="primary">glnD</name>
    <name evidence="11" type="ORF">C8D97_101157</name>
</gene>
<dbReference type="PANTHER" id="PTHR47320:SF1">
    <property type="entry name" value="BIFUNCTIONAL URIDYLYLTRANSFERASE_URIDYLYL-REMOVING ENZYME"/>
    <property type="match status" value="1"/>
</dbReference>
<dbReference type="SUPFAM" id="SSF109604">
    <property type="entry name" value="HD-domain/PDEase-like"/>
    <property type="match status" value="1"/>
</dbReference>
<comment type="function">
    <text evidence="8">Modifies, by uridylylation and deuridylylation, the PII regulatory proteins (GlnB and homologs), in response to the nitrogen status of the cell that GlnD senses through the glutamine level. Under low glutamine levels, catalyzes the conversion of the PII proteins and UTP to PII-UMP and PPi, while under higher glutamine levels, GlnD hydrolyzes PII-UMP to PII and UMP (deuridylylation). Thus, controls uridylylation state and activity of the PII proteins, and plays an important role in the regulation of nitrogen metabolism.</text>
</comment>
<name>A0A316G0E4_9GAMM</name>
<dbReference type="Pfam" id="PF08335">
    <property type="entry name" value="GlnD_UR_UTase"/>
    <property type="match status" value="1"/>
</dbReference>
<dbReference type="PANTHER" id="PTHR47320">
    <property type="entry name" value="BIFUNCTIONAL URIDYLYLTRANSFERASE/URIDYLYL-REMOVING ENZYME"/>
    <property type="match status" value="1"/>
</dbReference>
<dbReference type="InterPro" id="IPR045865">
    <property type="entry name" value="ACT-like_dom_sf"/>
</dbReference>
<keyword evidence="4 8" id="KW-0378">Hydrolase</keyword>
<dbReference type="PROSITE" id="PS51671">
    <property type="entry name" value="ACT"/>
    <property type="match status" value="2"/>
</dbReference>
<organism evidence="11 12">
    <name type="scientific">Pleionea mediterranea</name>
    <dbReference type="NCBI Taxonomy" id="523701"/>
    <lineage>
        <taxon>Bacteria</taxon>
        <taxon>Pseudomonadati</taxon>
        <taxon>Pseudomonadota</taxon>
        <taxon>Gammaproteobacteria</taxon>
        <taxon>Oceanospirillales</taxon>
        <taxon>Pleioneaceae</taxon>
        <taxon>Pleionea</taxon>
    </lineage>
</organism>
<evidence type="ECO:0000313" key="12">
    <source>
        <dbReference type="Proteomes" id="UP000245790"/>
    </source>
</evidence>
<dbReference type="Pfam" id="PF01966">
    <property type="entry name" value="HD"/>
    <property type="match status" value="1"/>
</dbReference>
<comment type="catalytic activity">
    <reaction evidence="8">
        <text>[protein-PII]-uridylyl-L-tyrosine + H2O = [protein-PII]-L-tyrosine + UMP + H(+)</text>
        <dbReference type="Rhea" id="RHEA:48600"/>
        <dbReference type="Rhea" id="RHEA-COMP:12147"/>
        <dbReference type="Rhea" id="RHEA-COMP:12148"/>
        <dbReference type="ChEBI" id="CHEBI:15377"/>
        <dbReference type="ChEBI" id="CHEBI:15378"/>
        <dbReference type="ChEBI" id="CHEBI:46858"/>
        <dbReference type="ChEBI" id="CHEBI:57865"/>
        <dbReference type="ChEBI" id="CHEBI:90602"/>
    </reaction>
</comment>
<dbReference type="SMART" id="SM00471">
    <property type="entry name" value="HDc"/>
    <property type="match status" value="1"/>
</dbReference>
<dbReference type="GO" id="GO:0008773">
    <property type="term" value="F:[protein-PII] uridylyltransferase activity"/>
    <property type="evidence" value="ECO:0007669"/>
    <property type="project" value="UniProtKB-UniRule"/>
</dbReference>
<dbReference type="InterPro" id="IPR010043">
    <property type="entry name" value="UTase/UR"/>
</dbReference>
<dbReference type="CDD" id="cd05401">
    <property type="entry name" value="NT_GlnE_GlnD_like"/>
    <property type="match status" value="1"/>
</dbReference>
<dbReference type="GO" id="GO:0008081">
    <property type="term" value="F:phosphoric diester hydrolase activity"/>
    <property type="evidence" value="ECO:0007669"/>
    <property type="project" value="UniProtKB-UniRule"/>
</dbReference>
<keyword evidence="2 8" id="KW-0548">Nucleotidyltransferase</keyword>
<feature type="domain" description="ACT" evidence="9">
    <location>
        <begin position="705"/>
        <end position="790"/>
    </location>
</feature>
<dbReference type="EMBL" id="QGGU01000001">
    <property type="protein sequence ID" value="PWK54309.1"/>
    <property type="molecule type" value="Genomic_DNA"/>
</dbReference>
<dbReference type="GO" id="GO:0006808">
    <property type="term" value="P:regulation of nitrogen utilization"/>
    <property type="evidence" value="ECO:0007669"/>
    <property type="project" value="UniProtKB-UniRule"/>
</dbReference>
<dbReference type="HAMAP" id="MF_00277">
    <property type="entry name" value="PII_uridylyl_transf"/>
    <property type="match status" value="1"/>
</dbReference>
<comment type="catalytic activity">
    <reaction evidence="8">
        <text>[protein-PII]-L-tyrosine + UTP = [protein-PII]-uridylyl-L-tyrosine + diphosphate</text>
        <dbReference type="Rhea" id="RHEA:13673"/>
        <dbReference type="Rhea" id="RHEA-COMP:12147"/>
        <dbReference type="Rhea" id="RHEA-COMP:12148"/>
        <dbReference type="ChEBI" id="CHEBI:33019"/>
        <dbReference type="ChEBI" id="CHEBI:46398"/>
        <dbReference type="ChEBI" id="CHEBI:46858"/>
        <dbReference type="ChEBI" id="CHEBI:90602"/>
        <dbReference type="EC" id="2.7.7.59"/>
    </reaction>
</comment>
<dbReference type="PROSITE" id="PS51831">
    <property type="entry name" value="HD"/>
    <property type="match status" value="1"/>
</dbReference>
<dbReference type="RefSeq" id="WP_109761432.1">
    <property type="nucleotide sequence ID" value="NZ_QGGU01000001.1"/>
</dbReference>
<evidence type="ECO:0000259" key="10">
    <source>
        <dbReference type="PROSITE" id="PS51831"/>
    </source>
</evidence>
<dbReference type="AlphaFoldDB" id="A0A316G0E4"/>
<evidence type="ECO:0000256" key="5">
    <source>
        <dbReference type="ARBA" id="ARBA00022842"/>
    </source>
</evidence>
<dbReference type="SUPFAM" id="SSF81593">
    <property type="entry name" value="Nucleotidyltransferase substrate binding subunit/domain"/>
    <property type="match status" value="1"/>
</dbReference>
<dbReference type="InterPro" id="IPR006674">
    <property type="entry name" value="HD_domain"/>
</dbReference>
<keyword evidence="1 8" id="KW-0808">Transferase</keyword>
<dbReference type="InterPro" id="IPR013546">
    <property type="entry name" value="PII_UdlTrfase/GS_AdlTrfase"/>
</dbReference>
<dbReference type="NCBIfam" id="TIGR01693">
    <property type="entry name" value="UTase_glnD"/>
    <property type="match status" value="1"/>
</dbReference>
<dbReference type="GO" id="GO:0008893">
    <property type="term" value="F:guanosine-3',5'-bis(diphosphate) 3'-diphosphatase activity"/>
    <property type="evidence" value="ECO:0007669"/>
    <property type="project" value="UniProtKB-EC"/>
</dbReference>
<comment type="cofactor">
    <cofactor evidence="8">
        <name>Mg(2+)</name>
        <dbReference type="ChEBI" id="CHEBI:18420"/>
    </cofactor>
</comment>
<comment type="activity regulation">
    <text evidence="8">Uridylyltransferase (UTase) activity is inhibited by glutamine, while glutamine activates uridylyl-removing (UR) activity.</text>
</comment>
<dbReference type="InterPro" id="IPR003607">
    <property type="entry name" value="HD/PDEase_dom"/>
</dbReference>
<evidence type="ECO:0000256" key="4">
    <source>
        <dbReference type="ARBA" id="ARBA00022801"/>
    </source>
</evidence>
<dbReference type="Gene3D" id="1.10.3090.10">
    <property type="entry name" value="cca-adding enzyme, domain 2"/>
    <property type="match status" value="1"/>
</dbReference>
<keyword evidence="3" id="KW-0677">Repeat</keyword>
<dbReference type="CDD" id="cd00077">
    <property type="entry name" value="HDc"/>
    <property type="match status" value="1"/>
</dbReference>
<dbReference type="Proteomes" id="UP000245790">
    <property type="component" value="Unassembled WGS sequence"/>
</dbReference>
<dbReference type="SUPFAM" id="SSF81301">
    <property type="entry name" value="Nucleotidyltransferase"/>
    <property type="match status" value="1"/>
</dbReference>
<feature type="region of interest" description="Uridylyltransferase" evidence="8">
    <location>
        <begin position="1"/>
        <end position="344"/>
    </location>
</feature>
<evidence type="ECO:0000256" key="8">
    <source>
        <dbReference type="HAMAP-Rule" id="MF_00277"/>
    </source>
</evidence>
<evidence type="ECO:0000256" key="3">
    <source>
        <dbReference type="ARBA" id="ARBA00022737"/>
    </source>
</evidence>
<comment type="similarity">
    <text evidence="8">Belongs to the GlnD family.</text>
</comment>
<dbReference type="SUPFAM" id="SSF55021">
    <property type="entry name" value="ACT-like"/>
    <property type="match status" value="1"/>
</dbReference>
<keyword evidence="6 8" id="KW-0511">Multifunctional enzyme</keyword>
<proteinExistence type="inferred from homology"/>
<dbReference type="CDD" id="cd04899">
    <property type="entry name" value="ACT_ACR-UUR-like_2"/>
    <property type="match status" value="1"/>
</dbReference>
<evidence type="ECO:0000259" key="9">
    <source>
        <dbReference type="PROSITE" id="PS51671"/>
    </source>
</evidence>
<sequence>MSDRIIQQLQLPEPPDFTTVDIKSPEALLACKQYLQQGQDTITAAFNRRISIRHLIRARSHHVDQLMVALWQSFKVDDEHSAMVAVGGYGRHELHPGSDIDLLFLIDENNIDATLNSLQPLITLLWDIGLKIGHSVRTIDECFQQANEDITIATNLIESRLITGQPLLFNDMRQATGPDKIWPARNFYEAKVAEQKARYRKYKGTSFELEPNLKGNPGGLRDIQLVGWIAKRYFSSESLHDLTNAGIFTLKEYRALMSSQLFLWRVRFALHIITERGEDRLLFQHQKKVAEFLGFQDKQEALAVEQLMQKYFRAASRIRNVTELLLQVFEEVILDNDKDVVIEPINDWYQLENDRIALKNPELVSQYPELLLETFIVAAKVPGNKHVSAKTLRAIRDNRHLIDANYRNNEAYKQKFLEFFSIKHQGDRPFFLLKRNGILAQFLPLFEKITGQMQFDMFHTYSVDEHTLFLLKNLTRFANPEFAEEYPYCSKIMQKLEKPQLIFLAGLFHDIAKGRGGDHSELGAQDAYDFCRYLNMPEVDADTVSWLVRFHLVMSVTAQRKDISDPEVIARFASQVKNQQRLDLLYILTVADIRATSPKLWNSWKDALLRELYLVTTNYLSQDTATPLSEQEHIEDIKQQALKRLLDKKVPESKIKALWQTLEENYFKTTPVNRLVWHTRSVIKNAHSNAPIVEIKKHHNDAGTEIFIYTADQPGLFAAMTATLSQKNLRTQAAELFTNNKGQCFDSFVVLEESGKPIQSKTRVQSIRKLLQKKLKNIDGMSKKVKRHISSRVKHFDVPTKIRFSDDPNMRYTQMELTALDQPGLLAAVGDAIRKCNMSVHSARIVTLGEKVEDIFEISTLSLTPLNNEQKIHLKSQILKQIELL</sequence>
<dbReference type="EC" id="3.1.4.-" evidence="8"/>
<evidence type="ECO:0000256" key="7">
    <source>
        <dbReference type="ARBA" id="ARBA00047968"/>
    </source>
</evidence>